<evidence type="ECO:0000313" key="3">
    <source>
        <dbReference type="Proteomes" id="UP000230202"/>
    </source>
</evidence>
<keyword evidence="3" id="KW-1185">Reference proteome</keyword>
<dbReference type="Gene3D" id="3.90.550.10">
    <property type="entry name" value="Spore Coat Polysaccharide Biosynthesis Protein SpsA, Chain A"/>
    <property type="match status" value="1"/>
</dbReference>
<reference evidence="2" key="1">
    <citation type="journal article" date="2017" name="MBio">
        <title>Type VI secretion-mediated competition in the bee gut microbiome.</title>
        <authorList>
            <person name="Steele M.I."/>
            <person name="Kwong W.K."/>
            <person name="Powell J.E."/>
            <person name="Whiteley M."/>
            <person name="Moran N.A."/>
        </authorList>
    </citation>
    <scope>NUCLEOTIDE SEQUENCE [LARGE SCALE GENOMIC DNA]</scope>
    <source>
        <strain evidence="2">WkB273</strain>
    </source>
</reference>
<dbReference type="EMBL" id="MEIL01000029">
    <property type="protein sequence ID" value="PIT38180.1"/>
    <property type="molecule type" value="Genomic_DNA"/>
</dbReference>
<gene>
    <name evidence="2" type="ORF">BHC54_06390</name>
</gene>
<sequence>MKLLALIPHYNHLRTVGKVAQAMQDFNIDCLIVDDGSDNEIRKELQQLVRPSITVIYREKNGGKGAAVKEGINYAALHDYTHVLQVDADAQHCLSDTSKLINAAMKEPKSVICGRPVYGPGTPKSRLYGRKITNFWLAVNTLSKDIKDGMCGFRIYPVTPTLDVIHSEYVGNYMDFDAELLVHLHRRGCSFVWIDTPVTYAQDGISHFRFWQDNVLISRMHARLFFNMLRNAPVLLRRKWSRILHG</sequence>
<proteinExistence type="predicted"/>
<dbReference type="RefSeq" id="WP_100152203.1">
    <property type="nucleotide sequence ID" value="NZ_MEIL01000029.1"/>
</dbReference>
<dbReference type="Proteomes" id="UP000230202">
    <property type="component" value="Unassembled WGS sequence"/>
</dbReference>
<accession>A0A2N9X4S7</accession>
<feature type="domain" description="Glycosyltransferase 2-like" evidence="1">
    <location>
        <begin position="6"/>
        <end position="154"/>
    </location>
</feature>
<organism evidence="2 3">
    <name type="scientific">Snodgrassella alvi</name>
    <dbReference type="NCBI Taxonomy" id="1196083"/>
    <lineage>
        <taxon>Bacteria</taxon>
        <taxon>Pseudomonadati</taxon>
        <taxon>Pseudomonadota</taxon>
        <taxon>Betaproteobacteria</taxon>
        <taxon>Neisseriales</taxon>
        <taxon>Neisseriaceae</taxon>
        <taxon>Snodgrassella</taxon>
    </lineage>
</organism>
<evidence type="ECO:0000313" key="2">
    <source>
        <dbReference type="EMBL" id="PIT38180.1"/>
    </source>
</evidence>
<dbReference type="InterPro" id="IPR029044">
    <property type="entry name" value="Nucleotide-diphossugar_trans"/>
</dbReference>
<evidence type="ECO:0000259" key="1">
    <source>
        <dbReference type="Pfam" id="PF00535"/>
    </source>
</evidence>
<dbReference type="SUPFAM" id="SSF53448">
    <property type="entry name" value="Nucleotide-diphospho-sugar transferases"/>
    <property type="match status" value="1"/>
</dbReference>
<dbReference type="CDD" id="cd04179">
    <property type="entry name" value="DPM_DPG-synthase_like"/>
    <property type="match status" value="1"/>
</dbReference>
<name>A0A2N9X4S7_9NEIS</name>
<dbReference type="GO" id="GO:0006487">
    <property type="term" value="P:protein N-linked glycosylation"/>
    <property type="evidence" value="ECO:0007669"/>
    <property type="project" value="TreeGrafter"/>
</dbReference>
<dbReference type="GO" id="GO:0016740">
    <property type="term" value="F:transferase activity"/>
    <property type="evidence" value="ECO:0007669"/>
    <property type="project" value="UniProtKB-KW"/>
</dbReference>
<protein>
    <submittedName>
        <fullName evidence="2">Glycosyl transferase</fullName>
    </submittedName>
</protein>
<keyword evidence="2" id="KW-0808">Transferase</keyword>
<dbReference type="PANTHER" id="PTHR10859">
    <property type="entry name" value="GLYCOSYL TRANSFERASE"/>
    <property type="match status" value="1"/>
</dbReference>
<comment type="caution">
    <text evidence="2">The sequence shown here is derived from an EMBL/GenBank/DDBJ whole genome shotgun (WGS) entry which is preliminary data.</text>
</comment>
<dbReference type="AlphaFoldDB" id="A0A2N9X4S7"/>
<dbReference type="InterPro" id="IPR001173">
    <property type="entry name" value="Glyco_trans_2-like"/>
</dbReference>
<dbReference type="PANTHER" id="PTHR10859:SF91">
    <property type="entry name" value="DOLICHYL-PHOSPHATE BETA-GLUCOSYLTRANSFERASE"/>
    <property type="match status" value="1"/>
</dbReference>
<dbReference type="Pfam" id="PF00535">
    <property type="entry name" value="Glycos_transf_2"/>
    <property type="match status" value="1"/>
</dbReference>